<feature type="compositionally biased region" description="Basic and acidic residues" evidence="2">
    <location>
        <begin position="811"/>
        <end position="820"/>
    </location>
</feature>
<dbReference type="CDD" id="cd03801">
    <property type="entry name" value="GT4_PimA-like"/>
    <property type="match status" value="1"/>
</dbReference>
<comment type="caution">
    <text evidence="3">The sequence shown here is derived from an EMBL/GenBank/DDBJ whole genome shotgun (WGS) entry which is preliminary data.</text>
</comment>
<feature type="region of interest" description="Disordered" evidence="2">
    <location>
        <begin position="724"/>
        <end position="743"/>
    </location>
</feature>
<feature type="coiled-coil region" evidence="1">
    <location>
        <begin position="466"/>
        <end position="544"/>
    </location>
</feature>
<dbReference type="Pfam" id="PF20706">
    <property type="entry name" value="GT4-conflict"/>
    <property type="match status" value="1"/>
</dbReference>
<dbReference type="GO" id="GO:0003729">
    <property type="term" value="F:mRNA binding"/>
    <property type="evidence" value="ECO:0007669"/>
    <property type="project" value="TreeGrafter"/>
</dbReference>
<feature type="compositionally biased region" description="Low complexity" evidence="2">
    <location>
        <begin position="781"/>
        <end position="795"/>
    </location>
</feature>
<proteinExistence type="predicted"/>
<feature type="compositionally biased region" description="Polar residues" evidence="2">
    <location>
        <begin position="821"/>
        <end position="830"/>
    </location>
</feature>
<feature type="region of interest" description="Disordered" evidence="2">
    <location>
        <begin position="1"/>
        <end position="24"/>
    </location>
</feature>
<dbReference type="GO" id="GO:0042175">
    <property type="term" value="C:nuclear outer membrane-endoplasmic reticulum membrane network"/>
    <property type="evidence" value="ECO:0007669"/>
    <property type="project" value="TreeGrafter"/>
</dbReference>
<dbReference type="Gene3D" id="3.40.50.2000">
    <property type="entry name" value="Glycogen Phosphorylase B"/>
    <property type="match status" value="2"/>
</dbReference>
<feature type="compositionally biased region" description="Polar residues" evidence="2">
    <location>
        <begin position="1"/>
        <end position="15"/>
    </location>
</feature>
<protein>
    <submittedName>
        <fullName evidence="3">Uncharacterized protein</fullName>
    </submittedName>
</protein>
<gene>
    <name evidence="3" type="ORF">pdam_00017156</name>
</gene>
<evidence type="ECO:0000256" key="2">
    <source>
        <dbReference type="SAM" id="MobiDB-lite"/>
    </source>
</evidence>
<dbReference type="OrthoDB" id="5984400at2759"/>
<name>A0A3M6UAU2_POCDA</name>
<feature type="region of interest" description="Disordered" evidence="2">
    <location>
        <begin position="990"/>
        <end position="1029"/>
    </location>
</feature>
<dbReference type="PANTHER" id="PTHR31027:SF2">
    <property type="entry name" value="LEBERCILIN DOMAIN-CONTAINING PROTEIN"/>
    <property type="match status" value="1"/>
</dbReference>
<feature type="region of interest" description="Disordered" evidence="2">
    <location>
        <begin position="779"/>
        <end position="841"/>
    </location>
</feature>
<dbReference type="EMBL" id="RCHS01001928">
    <property type="protein sequence ID" value="RMX50659.1"/>
    <property type="molecule type" value="Genomic_DNA"/>
</dbReference>
<accession>A0A3M6UAU2</accession>
<sequence length="1043" mass="117331">MERGSSNALNANSVKDTGKSEDLKSGASCSAEVIVDQWIDVMFICSEWGSSKGGLSTFNREIAVNLAKYSKERIKVHCFVCQSTEEERKDASSNGVHLITARRPPGSSDSLEWIRIPPPELRNPNIVVGHGRKFGGAAYSIQQITGCKWIHFVHVYCEDLGKFKLECNVTADAIADNEEKNKRELELCKASNLVVAVGSLLQRKYQRSLPDFKVEVITPGIFEKFVNPTTRPREWMKFESSGEDEFRIFMFGRGSFEDFELKGYDVIGKAVASLERRFELTFVGAPQDQQRKIEKWFLEETKITRNQLTIKGFCNYKETREIFRQADAVVMPSRTEGFGLVALEAISAGVPLLVSRECGIAKALQTVDGGMAVVIPSASPEEWANKIQELSQQSPDERYASAVRLRENYGKRYHWKEESEKFMKMILQLAPNPSPKETVITDFNDACTKLQAATRYKSEARIDEAVRRLEHQMQAQQLNLREEKRIVAEIDTLKRSKRSLKEYLDLKQHVDQLRNKQKHLRSQRDACVRRINGLKAREEKLKNQLDSVDVCKENEETKIQQRAHLNTIEILKKDKFSHFSLWFEELDDLHSEKRERKAKFSKEKNDYYSAIREMKSQKQREEATRRKNEKQTMMKAVVSSRAAQQLYEKEKSLCDTLISYMEKLHTSLVHLPEIQGAASIDKEPVVSLSASADFSSSGEGVFLRRKSDADDLVGVFAGVHRISRKGSRKGRRSSAKEAPRKLNLHPEVVEHLLTLGLSPPSTATDIPKVLGELHEKKEFYNNPPSSSSLLALASNDPMSPISEEATPEFPTKFEEKDASKTTDTSAQIESTAEKDEEGGENLHIIVPQSSLTEGHEVSSRKNLVKVNTESAENLNSLVPGTDENVSNVERVELEKSASSEISTDPAVASGNSDIFVDGEENHKLTYTLNEPTGVSVVVDNLCDSGEVVANCSDVENFSHVKEEKQRIGQMLSKSEQTDITSQDNISTLLSHNSTSTEHPNFTSPSPHSPKLSSEQNCLESAYDKNPLNDGHNIVKIQYEKCPA</sequence>
<evidence type="ECO:0000256" key="1">
    <source>
        <dbReference type="SAM" id="Coils"/>
    </source>
</evidence>
<dbReference type="InterPro" id="IPR039604">
    <property type="entry name" value="Bfr1"/>
</dbReference>
<organism evidence="3 4">
    <name type="scientific">Pocillopora damicornis</name>
    <name type="common">Cauliflower coral</name>
    <name type="synonym">Millepora damicornis</name>
    <dbReference type="NCBI Taxonomy" id="46731"/>
    <lineage>
        <taxon>Eukaryota</taxon>
        <taxon>Metazoa</taxon>
        <taxon>Cnidaria</taxon>
        <taxon>Anthozoa</taxon>
        <taxon>Hexacorallia</taxon>
        <taxon>Scleractinia</taxon>
        <taxon>Astrocoeniina</taxon>
        <taxon>Pocilloporidae</taxon>
        <taxon>Pocillopora</taxon>
    </lineage>
</organism>
<dbReference type="SUPFAM" id="SSF53756">
    <property type="entry name" value="UDP-Glycosyltransferase/glycogen phosphorylase"/>
    <property type="match status" value="1"/>
</dbReference>
<keyword evidence="4" id="KW-1185">Reference proteome</keyword>
<evidence type="ECO:0000313" key="3">
    <source>
        <dbReference type="EMBL" id="RMX50659.1"/>
    </source>
</evidence>
<feature type="compositionally biased region" description="Basic residues" evidence="2">
    <location>
        <begin position="724"/>
        <end position="733"/>
    </location>
</feature>
<dbReference type="GO" id="GO:0005783">
    <property type="term" value="C:endoplasmic reticulum"/>
    <property type="evidence" value="ECO:0007669"/>
    <property type="project" value="TreeGrafter"/>
</dbReference>
<dbReference type="AlphaFoldDB" id="A0A3M6UAU2"/>
<dbReference type="GO" id="GO:1990904">
    <property type="term" value="C:ribonucleoprotein complex"/>
    <property type="evidence" value="ECO:0007669"/>
    <property type="project" value="TreeGrafter"/>
</dbReference>
<feature type="compositionally biased region" description="Polar residues" evidence="2">
    <location>
        <begin position="990"/>
        <end position="1018"/>
    </location>
</feature>
<dbReference type="Proteomes" id="UP000275408">
    <property type="component" value="Unassembled WGS sequence"/>
</dbReference>
<reference evidence="3 4" key="1">
    <citation type="journal article" date="2018" name="Sci. Rep.">
        <title>Comparative analysis of the Pocillopora damicornis genome highlights role of immune system in coral evolution.</title>
        <authorList>
            <person name="Cunning R."/>
            <person name="Bay R.A."/>
            <person name="Gillette P."/>
            <person name="Baker A.C."/>
            <person name="Traylor-Knowles N."/>
        </authorList>
    </citation>
    <scope>NUCLEOTIDE SEQUENCE [LARGE SCALE GENOMIC DNA]</scope>
    <source>
        <strain evidence="3">RSMAS</strain>
        <tissue evidence="3">Whole animal</tissue>
    </source>
</reference>
<dbReference type="PANTHER" id="PTHR31027">
    <property type="entry name" value="NUCLEAR SEGREGATION PROTEIN BFR1"/>
    <property type="match status" value="1"/>
</dbReference>
<dbReference type="GO" id="GO:0008298">
    <property type="term" value="P:intracellular mRNA localization"/>
    <property type="evidence" value="ECO:0007669"/>
    <property type="project" value="TreeGrafter"/>
</dbReference>
<keyword evidence="1" id="KW-0175">Coiled coil</keyword>
<evidence type="ECO:0000313" key="4">
    <source>
        <dbReference type="Proteomes" id="UP000275408"/>
    </source>
</evidence>